<dbReference type="Proteomes" id="UP001054945">
    <property type="component" value="Unassembled WGS sequence"/>
</dbReference>
<dbReference type="AlphaFoldDB" id="A0AAV4UGA7"/>
<reference evidence="1 2" key="1">
    <citation type="submission" date="2021-06" db="EMBL/GenBank/DDBJ databases">
        <title>Caerostris extrusa draft genome.</title>
        <authorList>
            <person name="Kono N."/>
            <person name="Arakawa K."/>
        </authorList>
    </citation>
    <scope>NUCLEOTIDE SEQUENCE [LARGE SCALE GENOMIC DNA]</scope>
</reference>
<protein>
    <submittedName>
        <fullName evidence="1">Uncharacterized protein</fullName>
    </submittedName>
</protein>
<name>A0AAV4UGA7_CAEEX</name>
<keyword evidence="2" id="KW-1185">Reference proteome</keyword>
<evidence type="ECO:0000313" key="1">
    <source>
        <dbReference type="EMBL" id="GIY56887.1"/>
    </source>
</evidence>
<dbReference type="EMBL" id="BPLR01012823">
    <property type="protein sequence ID" value="GIY56887.1"/>
    <property type="molecule type" value="Genomic_DNA"/>
</dbReference>
<accession>A0AAV4UGA7</accession>
<sequence length="102" mass="11974">MKPFQSSPYKFNGTVTNFEWFYVPSEMHRPVHSLARSCTINIHISTEKVTKQFYNVWISRFGVPQFAYYKSLKPIRVSNFILPTKVLGFHKIRTSLYPKGLV</sequence>
<evidence type="ECO:0000313" key="2">
    <source>
        <dbReference type="Proteomes" id="UP001054945"/>
    </source>
</evidence>
<gene>
    <name evidence="1" type="ORF">CEXT_309821</name>
</gene>
<proteinExistence type="predicted"/>
<comment type="caution">
    <text evidence="1">The sequence shown here is derived from an EMBL/GenBank/DDBJ whole genome shotgun (WGS) entry which is preliminary data.</text>
</comment>
<organism evidence="1 2">
    <name type="scientific">Caerostris extrusa</name>
    <name type="common">Bark spider</name>
    <name type="synonym">Caerostris bankana</name>
    <dbReference type="NCBI Taxonomy" id="172846"/>
    <lineage>
        <taxon>Eukaryota</taxon>
        <taxon>Metazoa</taxon>
        <taxon>Ecdysozoa</taxon>
        <taxon>Arthropoda</taxon>
        <taxon>Chelicerata</taxon>
        <taxon>Arachnida</taxon>
        <taxon>Araneae</taxon>
        <taxon>Araneomorphae</taxon>
        <taxon>Entelegynae</taxon>
        <taxon>Araneoidea</taxon>
        <taxon>Araneidae</taxon>
        <taxon>Caerostris</taxon>
    </lineage>
</organism>